<dbReference type="SMART" id="SM00850">
    <property type="entry name" value="LytTR"/>
    <property type="match status" value="1"/>
</dbReference>
<evidence type="ECO:0000256" key="1">
    <source>
        <dbReference type="ARBA" id="ARBA00023012"/>
    </source>
</evidence>
<gene>
    <name evidence="3" type="ORF">GCM10010919_01010</name>
</gene>
<evidence type="ECO:0000313" key="4">
    <source>
        <dbReference type="Proteomes" id="UP000659697"/>
    </source>
</evidence>
<dbReference type="Gene3D" id="2.40.50.1020">
    <property type="entry name" value="LytTr DNA-binding domain"/>
    <property type="match status" value="1"/>
</dbReference>
<protein>
    <recommendedName>
        <fullName evidence="2">HTH LytTR-type domain-containing protein</fullName>
    </recommendedName>
</protein>
<evidence type="ECO:0000313" key="3">
    <source>
        <dbReference type="EMBL" id="GHG58928.1"/>
    </source>
</evidence>
<proteinExistence type="predicted"/>
<dbReference type="PANTHER" id="PTHR37299:SF1">
    <property type="entry name" value="STAGE 0 SPORULATION PROTEIN A HOMOLOG"/>
    <property type="match status" value="1"/>
</dbReference>
<dbReference type="InterPro" id="IPR007492">
    <property type="entry name" value="LytTR_DNA-bd_dom"/>
</dbReference>
<comment type="caution">
    <text evidence="3">The sequence shown here is derived from an EMBL/GenBank/DDBJ whole genome shotgun (WGS) entry which is preliminary data.</text>
</comment>
<keyword evidence="4" id="KW-1185">Reference proteome</keyword>
<dbReference type="PANTHER" id="PTHR37299">
    <property type="entry name" value="TRANSCRIPTIONAL REGULATOR-RELATED"/>
    <property type="match status" value="1"/>
</dbReference>
<keyword evidence="1" id="KW-0902">Two-component regulatory system</keyword>
<dbReference type="Proteomes" id="UP000659697">
    <property type="component" value="Unassembled WGS sequence"/>
</dbReference>
<feature type="domain" description="HTH LytTR-type" evidence="2">
    <location>
        <begin position="100"/>
        <end position="206"/>
    </location>
</feature>
<dbReference type="InterPro" id="IPR046947">
    <property type="entry name" value="LytR-like"/>
</dbReference>
<name>A0ABQ3KXL5_9ALTE</name>
<dbReference type="PROSITE" id="PS50930">
    <property type="entry name" value="HTH_LYTTR"/>
    <property type="match status" value="1"/>
</dbReference>
<organism evidence="3 4">
    <name type="scientific">Alishewanella longhuensis</name>
    <dbReference type="NCBI Taxonomy" id="1091037"/>
    <lineage>
        <taxon>Bacteria</taxon>
        <taxon>Pseudomonadati</taxon>
        <taxon>Pseudomonadota</taxon>
        <taxon>Gammaproteobacteria</taxon>
        <taxon>Alteromonadales</taxon>
        <taxon>Alteromonadaceae</taxon>
        <taxon>Alishewanella</taxon>
    </lineage>
</organism>
<dbReference type="Pfam" id="PF04397">
    <property type="entry name" value="LytTR"/>
    <property type="match status" value="1"/>
</dbReference>
<sequence length="208" mass="23870">MTDIISYPEFQQPVLLFCDMDNLSIREVETVVATAALPGLVLFSSRLRHGITALKLGALDLIIKPITLKRLSLMLTKLTAFQVNQQYNQRPESSDYPTRLTIREPGRLKIINIDDICRISSAGNYVEIHVYPQNKVYLQRNTLSAVMEKLDPTIFARIHRTSIVRKDDIVELRPGYQGDAEVLLRCGTKLIMSRRYRHTLFDFFEQAS</sequence>
<evidence type="ECO:0000259" key="2">
    <source>
        <dbReference type="PROSITE" id="PS50930"/>
    </source>
</evidence>
<reference evidence="4" key="1">
    <citation type="journal article" date="2019" name="Int. J. Syst. Evol. Microbiol.">
        <title>The Global Catalogue of Microorganisms (GCM) 10K type strain sequencing project: providing services to taxonomists for standard genome sequencing and annotation.</title>
        <authorList>
            <consortium name="The Broad Institute Genomics Platform"/>
            <consortium name="The Broad Institute Genome Sequencing Center for Infectious Disease"/>
            <person name="Wu L."/>
            <person name="Ma J."/>
        </authorList>
    </citation>
    <scope>NUCLEOTIDE SEQUENCE [LARGE SCALE GENOMIC DNA]</scope>
    <source>
        <strain evidence="4">CGMCC 1.7003</strain>
    </source>
</reference>
<dbReference type="EMBL" id="BNAO01000001">
    <property type="protein sequence ID" value="GHG58928.1"/>
    <property type="molecule type" value="Genomic_DNA"/>
</dbReference>
<accession>A0ABQ3KXL5</accession>